<dbReference type="SUPFAM" id="SSF53335">
    <property type="entry name" value="S-adenosyl-L-methionine-dependent methyltransferases"/>
    <property type="match status" value="1"/>
</dbReference>
<dbReference type="InterPro" id="IPR004033">
    <property type="entry name" value="UbiE/COQ5_MeTrFase"/>
</dbReference>
<comment type="catalytic activity">
    <reaction evidence="4">
        <text>a 2-demethylmenaquinol + S-adenosyl-L-methionine = a menaquinol + S-adenosyl-L-homocysteine + H(+)</text>
        <dbReference type="Rhea" id="RHEA:42640"/>
        <dbReference type="Rhea" id="RHEA-COMP:9539"/>
        <dbReference type="Rhea" id="RHEA-COMP:9563"/>
        <dbReference type="ChEBI" id="CHEBI:15378"/>
        <dbReference type="ChEBI" id="CHEBI:18151"/>
        <dbReference type="ChEBI" id="CHEBI:55437"/>
        <dbReference type="ChEBI" id="CHEBI:57856"/>
        <dbReference type="ChEBI" id="CHEBI:59789"/>
        <dbReference type="EC" id="2.1.1.163"/>
    </reaction>
</comment>
<keyword evidence="1 4" id="KW-0489">Methyltransferase</keyword>
<dbReference type="InParanoid" id="A0A1I5EH28"/>
<comment type="pathway">
    <text evidence="4">Quinol/quinone metabolism; menaquinone biosynthesis; menaquinol from 1,4-dihydroxy-2-naphthoate: step 2/2.</text>
</comment>
<keyword evidence="6" id="KW-1185">Reference proteome</keyword>
<feature type="binding site" evidence="4">
    <location>
        <position position="80"/>
    </location>
    <ligand>
        <name>S-adenosyl-L-methionine</name>
        <dbReference type="ChEBI" id="CHEBI:59789"/>
    </ligand>
</feature>
<reference evidence="5 6" key="1">
    <citation type="submission" date="2016-10" db="EMBL/GenBank/DDBJ databases">
        <authorList>
            <person name="de Groot N.N."/>
        </authorList>
    </citation>
    <scope>NUCLEOTIDE SEQUENCE [LARGE SCALE GENOMIC DNA]</scope>
    <source>
        <strain evidence="5 6">DSM 43067</strain>
    </source>
</reference>
<gene>
    <name evidence="4" type="primary">menG</name>
    <name evidence="5" type="ORF">SAMN04489713_104121</name>
</gene>
<name>A0A1I5EH28_9ACTN</name>
<dbReference type="HAMAP" id="MF_01813">
    <property type="entry name" value="MenG_UbiE_methyltr"/>
    <property type="match status" value="1"/>
</dbReference>
<dbReference type="GO" id="GO:0043770">
    <property type="term" value="F:demethylmenaquinone methyltransferase activity"/>
    <property type="evidence" value="ECO:0007669"/>
    <property type="project" value="UniProtKB-UniRule"/>
</dbReference>
<dbReference type="Proteomes" id="UP000183413">
    <property type="component" value="Unassembled WGS sequence"/>
</dbReference>
<comment type="similarity">
    <text evidence="4">Belongs to the class I-like SAM-binding methyltransferase superfamily. MenG/UbiE family.</text>
</comment>
<dbReference type="RefSeq" id="WP_075021025.1">
    <property type="nucleotide sequence ID" value="NZ_FOVH01000004.1"/>
</dbReference>
<keyword evidence="3 4" id="KW-0949">S-adenosyl-L-methionine</keyword>
<keyword evidence="2 4" id="KW-0808">Transferase</keyword>
<dbReference type="FunCoup" id="A0A1I5EH28">
    <property type="interactions" value="489"/>
</dbReference>
<dbReference type="NCBIfam" id="TIGR01934">
    <property type="entry name" value="MenG_MenH_UbiE"/>
    <property type="match status" value="1"/>
</dbReference>
<dbReference type="EC" id="2.1.1.163" evidence="4"/>
<dbReference type="eggNOG" id="COG2226">
    <property type="taxonomic scope" value="Bacteria"/>
</dbReference>
<evidence type="ECO:0000256" key="1">
    <source>
        <dbReference type="ARBA" id="ARBA00022603"/>
    </source>
</evidence>
<dbReference type="NCBIfam" id="NF001241">
    <property type="entry name" value="PRK00216.1-2"/>
    <property type="match status" value="1"/>
</dbReference>
<dbReference type="PANTHER" id="PTHR43591">
    <property type="entry name" value="METHYLTRANSFERASE"/>
    <property type="match status" value="1"/>
</dbReference>
<dbReference type="PROSITE" id="PS01184">
    <property type="entry name" value="UBIE_2"/>
    <property type="match status" value="1"/>
</dbReference>
<feature type="binding site" evidence="4">
    <location>
        <position position="62"/>
    </location>
    <ligand>
        <name>S-adenosyl-L-methionine</name>
        <dbReference type="ChEBI" id="CHEBI:59789"/>
    </ligand>
</feature>
<dbReference type="STRING" id="1993.SAMN04489713_104121"/>
<dbReference type="Pfam" id="PF01209">
    <property type="entry name" value="Ubie_methyltran"/>
    <property type="match status" value="1"/>
</dbReference>
<evidence type="ECO:0000313" key="6">
    <source>
        <dbReference type="Proteomes" id="UP000183413"/>
    </source>
</evidence>
<evidence type="ECO:0000256" key="2">
    <source>
        <dbReference type="ARBA" id="ARBA00022679"/>
    </source>
</evidence>
<evidence type="ECO:0000256" key="3">
    <source>
        <dbReference type="ARBA" id="ARBA00022691"/>
    </source>
</evidence>
<dbReference type="GO" id="GO:0009234">
    <property type="term" value="P:menaquinone biosynthetic process"/>
    <property type="evidence" value="ECO:0007669"/>
    <property type="project" value="UniProtKB-UniRule"/>
</dbReference>
<protein>
    <recommendedName>
        <fullName evidence="4">Demethylmenaquinone methyltransferase</fullName>
        <ecNumber evidence="4">2.1.1.163</ecNumber>
    </recommendedName>
</protein>
<proteinExistence type="inferred from homology"/>
<accession>A0A1I5EH28</accession>
<dbReference type="UniPathway" id="UPA00079">
    <property type="reaction ID" value="UER00169"/>
</dbReference>
<dbReference type="PROSITE" id="PS51608">
    <property type="entry name" value="SAM_MT_UBIE"/>
    <property type="match status" value="1"/>
</dbReference>
<feature type="binding site" evidence="4">
    <location>
        <begin position="110"/>
        <end position="111"/>
    </location>
    <ligand>
        <name>S-adenosyl-L-methionine</name>
        <dbReference type="ChEBI" id="CHEBI:59789"/>
    </ligand>
</feature>
<feature type="binding site" evidence="4">
    <location>
        <position position="127"/>
    </location>
    <ligand>
        <name>S-adenosyl-L-methionine</name>
        <dbReference type="ChEBI" id="CHEBI:59789"/>
    </ligand>
</feature>
<sequence>MTRASLDKQPADVAAMFDGTAERYDLLNTLMTGGQDRRWRREVVRALAAKPGERVLDLAAGTGTSSVPFAEAGADTVACDFSLGMLRVGVRRHGRGRPGGVRGLSFVAGDALRLPFADASFDAVTISFGLRNVADTGRALRELRRVTRPGGRLLVCEVSHPPNAVLALGHRAHLRYGLPLLARVSSNPDSYRYLAESTLAWPDQAALARLIQDAGWGEVRWRDLTFGVAALHHAVKPG</sequence>
<dbReference type="Gene3D" id="3.40.50.150">
    <property type="entry name" value="Vaccinia Virus protein VP39"/>
    <property type="match status" value="1"/>
</dbReference>
<dbReference type="AlphaFoldDB" id="A0A1I5EH28"/>
<evidence type="ECO:0000256" key="4">
    <source>
        <dbReference type="HAMAP-Rule" id="MF_01813"/>
    </source>
</evidence>
<dbReference type="GO" id="GO:0032259">
    <property type="term" value="P:methylation"/>
    <property type="evidence" value="ECO:0007669"/>
    <property type="project" value="UniProtKB-KW"/>
</dbReference>
<dbReference type="InterPro" id="IPR023576">
    <property type="entry name" value="UbiE/COQ5_MeTrFase_CS"/>
</dbReference>
<dbReference type="InterPro" id="IPR029063">
    <property type="entry name" value="SAM-dependent_MTases_sf"/>
</dbReference>
<evidence type="ECO:0000313" key="5">
    <source>
        <dbReference type="EMBL" id="SFO10804.1"/>
    </source>
</evidence>
<dbReference type="PANTHER" id="PTHR43591:SF24">
    <property type="entry name" value="2-METHOXY-6-POLYPRENYL-1,4-BENZOQUINOL METHYLASE, MITOCHONDRIAL"/>
    <property type="match status" value="1"/>
</dbReference>
<dbReference type="CDD" id="cd02440">
    <property type="entry name" value="AdoMet_MTases"/>
    <property type="match status" value="1"/>
</dbReference>
<organism evidence="5 6">
    <name type="scientific">Actinomadura madurae</name>
    <dbReference type="NCBI Taxonomy" id="1993"/>
    <lineage>
        <taxon>Bacteria</taxon>
        <taxon>Bacillati</taxon>
        <taxon>Actinomycetota</taxon>
        <taxon>Actinomycetes</taxon>
        <taxon>Streptosporangiales</taxon>
        <taxon>Thermomonosporaceae</taxon>
        <taxon>Actinomadura</taxon>
    </lineage>
</organism>
<comment type="function">
    <text evidence="4">Methyltransferase required for the conversion of demethylmenaquinol (DMKH2) to menaquinol (MKH2).</text>
</comment>
<keyword evidence="4" id="KW-0474">Menaquinone biosynthesis</keyword>
<dbReference type="EMBL" id="FOVH01000004">
    <property type="protein sequence ID" value="SFO10804.1"/>
    <property type="molecule type" value="Genomic_DNA"/>
</dbReference>